<dbReference type="EMBL" id="BK015396">
    <property type="protein sequence ID" value="DAE04861.1"/>
    <property type="molecule type" value="Genomic_DNA"/>
</dbReference>
<dbReference type="InterPro" id="IPR011335">
    <property type="entry name" value="Restrct_endonuc-II-like"/>
</dbReference>
<organism evidence="5">
    <name type="scientific">Siphoviridae sp. ctPxx43</name>
    <dbReference type="NCBI Taxonomy" id="2825489"/>
    <lineage>
        <taxon>Viruses</taxon>
        <taxon>Duplodnaviria</taxon>
        <taxon>Heunggongvirae</taxon>
        <taxon>Uroviricota</taxon>
        <taxon>Caudoviricetes</taxon>
    </lineage>
</organism>
<keyword evidence="2" id="KW-0540">Nuclease</keyword>
<proteinExistence type="predicted"/>
<name>A0A8S5PE26_9CAUD</name>
<evidence type="ECO:0000313" key="5">
    <source>
        <dbReference type="EMBL" id="DAE04861.1"/>
    </source>
</evidence>
<keyword evidence="3" id="KW-0378">Hydrolase</keyword>
<protein>
    <submittedName>
        <fullName evidence="5">Nuclease</fullName>
    </submittedName>
</protein>
<dbReference type="GO" id="GO:0003676">
    <property type="term" value="F:nucleic acid binding"/>
    <property type="evidence" value="ECO:0007669"/>
    <property type="project" value="InterPro"/>
</dbReference>
<evidence type="ECO:0000259" key="4">
    <source>
        <dbReference type="SMART" id="SM00990"/>
    </source>
</evidence>
<dbReference type="InterPro" id="IPR014883">
    <property type="entry name" value="VRR_NUC"/>
</dbReference>
<dbReference type="GO" id="GO:0004518">
    <property type="term" value="F:nuclease activity"/>
    <property type="evidence" value="ECO:0007669"/>
    <property type="project" value="UniProtKB-KW"/>
</dbReference>
<accession>A0A8S5PE26</accession>
<evidence type="ECO:0000256" key="1">
    <source>
        <dbReference type="ARBA" id="ARBA00001946"/>
    </source>
</evidence>
<sequence>MGFLMSNASKPLKYRCFCWTDKDRHFRPIDKATGRKVLAGLPERSFGHMNESDIVKAIMKYLRTVPGCFCWKEHGGMYGTAGIPDIIACINGRFFGFEVKTAVGKPTKLQEATIRKILAAGGTAVVVRSVDEVKAVVNGINAH</sequence>
<dbReference type="InterPro" id="IPR011856">
    <property type="entry name" value="tRNA_endonuc-like_dom_sf"/>
</dbReference>
<feature type="domain" description="VRR-NUC" evidence="4">
    <location>
        <begin position="49"/>
        <end position="131"/>
    </location>
</feature>
<dbReference type="GO" id="GO:0016788">
    <property type="term" value="F:hydrolase activity, acting on ester bonds"/>
    <property type="evidence" value="ECO:0007669"/>
    <property type="project" value="InterPro"/>
</dbReference>
<dbReference type="Gene3D" id="3.40.1350.10">
    <property type="match status" value="1"/>
</dbReference>
<evidence type="ECO:0000256" key="2">
    <source>
        <dbReference type="ARBA" id="ARBA00022722"/>
    </source>
</evidence>
<dbReference type="SUPFAM" id="SSF52980">
    <property type="entry name" value="Restriction endonuclease-like"/>
    <property type="match status" value="1"/>
</dbReference>
<comment type="cofactor">
    <cofactor evidence="1">
        <name>Mg(2+)</name>
        <dbReference type="ChEBI" id="CHEBI:18420"/>
    </cofactor>
</comment>
<evidence type="ECO:0000256" key="3">
    <source>
        <dbReference type="ARBA" id="ARBA00022801"/>
    </source>
</evidence>
<reference evidence="5" key="1">
    <citation type="journal article" date="2021" name="Proc. Natl. Acad. Sci. U.S.A.">
        <title>A Catalog of Tens of Thousands of Viruses from Human Metagenomes Reveals Hidden Associations with Chronic Diseases.</title>
        <authorList>
            <person name="Tisza M.J."/>
            <person name="Buck C.B."/>
        </authorList>
    </citation>
    <scope>NUCLEOTIDE SEQUENCE</scope>
    <source>
        <strain evidence="5">CtPxx43</strain>
    </source>
</reference>
<dbReference type="SMART" id="SM00990">
    <property type="entry name" value="VRR_NUC"/>
    <property type="match status" value="1"/>
</dbReference>